<keyword evidence="1" id="KW-0175">Coiled coil</keyword>
<dbReference type="SUPFAM" id="SSF57783">
    <property type="entry name" value="Zinc beta-ribbon"/>
    <property type="match status" value="1"/>
</dbReference>
<dbReference type="GO" id="GO:0003916">
    <property type="term" value="F:DNA topoisomerase activity"/>
    <property type="evidence" value="ECO:0007669"/>
    <property type="project" value="InterPro"/>
</dbReference>
<keyword evidence="5" id="KW-1185">Reference proteome</keyword>
<dbReference type="GO" id="GO:0005694">
    <property type="term" value="C:chromosome"/>
    <property type="evidence" value="ECO:0007669"/>
    <property type="project" value="InterPro"/>
</dbReference>
<proteinExistence type="predicted"/>
<gene>
    <name evidence="4" type="ORF">FYL37_13920</name>
    <name evidence="3" type="ORF">T1815_25231</name>
</gene>
<dbReference type="Pfam" id="PF01396">
    <property type="entry name" value="Zn_ribbon_Top1"/>
    <property type="match status" value="1"/>
</dbReference>
<feature type="domain" description="DNA topoisomerase type IA zn finger" evidence="2">
    <location>
        <begin position="425"/>
        <end position="460"/>
    </location>
</feature>
<evidence type="ECO:0000313" key="3">
    <source>
        <dbReference type="EMBL" id="CRL40939.1"/>
    </source>
</evidence>
<reference evidence="5" key="2">
    <citation type="submission" date="2015-05" db="EMBL/GenBank/DDBJ databases">
        <authorList>
            <consortium name="Pathogen Informatics"/>
        </authorList>
    </citation>
    <scope>NUCLEOTIDE SEQUENCE [LARGE SCALE GENOMIC DNA]</scope>
    <source>
        <strain evidence="5">T1-815</strain>
    </source>
</reference>
<reference evidence="4 6" key="4">
    <citation type="submission" date="2019-09" db="EMBL/GenBank/DDBJ databases">
        <title>Strain-level analysis of Eubacterium rectale using genomes from metagenomes.</title>
        <authorList>
            <person name="Karcher N."/>
            <person name="Segata N."/>
        </authorList>
    </citation>
    <scope>NUCLEOTIDE SEQUENCE [LARGE SCALE GENOMIC DNA]</scope>
    <source>
        <strain evidence="4 6">L2-21</strain>
    </source>
</reference>
<dbReference type="Proteomes" id="UP000049472">
    <property type="component" value="Unassembled WGS sequence"/>
</dbReference>
<dbReference type="GO" id="GO:0003677">
    <property type="term" value="F:DNA binding"/>
    <property type="evidence" value="ECO:0007669"/>
    <property type="project" value="InterPro"/>
</dbReference>
<dbReference type="Proteomes" id="UP000324325">
    <property type="component" value="Unassembled WGS sequence"/>
</dbReference>
<name>A0A0M6WUR9_9FIRM</name>
<dbReference type="RefSeq" id="WP_055062464.1">
    <property type="nucleotide sequence ID" value="NZ_CVRQ01000027.1"/>
</dbReference>
<evidence type="ECO:0000259" key="2">
    <source>
        <dbReference type="Pfam" id="PF01396"/>
    </source>
</evidence>
<protein>
    <submittedName>
        <fullName evidence="3">DNA topoisomerase I</fullName>
    </submittedName>
</protein>
<reference evidence="4 6" key="3">
    <citation type="submission" date="2019-08" db="EMBL/GenBank/DDBJ databases">
        <authorList>
            <person name="Duncan S."/>
            <person name="Walker A."/>
        </authorList>
    </citation>
    <scope>NUCLEOTIDE SEQUENCE [LARGE SCALE GENOMIC DNA]</scope>
    <source>
        <strain evidence="4 6">L2-21</strain>
    </source>
</reference>
<dbReference type="GO" id="GO:0006265">
    <property type="term" value="P:DNA topological change"/>
    <property type="evidence" value="ECO:0007669"/>
    <property type="project" value="InterPro"/>
</dbReference>
<reference evidence="3" key="1">
    <citation type="submission" date="2015-05" db="EMBL/GenBank/DDBJ databases">
        <authorList>
            <person name="Wang D.B."/>
            <person name="Wang M."/>
        </authorList>
    </citation>
    <scope>NUCLEOTIDE SEQUENCE [LARGE SCALE GENOMIC DNA]</scope>
    <source>
        <strain evidence="3">T1-815</strain>
    </source>
</reference>
<evidence type="ECO:0000256" key="1">
    <source>
        <dbReference type="SAM" id="Coils"/>
    </source>
</evidence>
<organism evidence="3 5">
    <name type="scientific">Agathobacter rectalis</name>
    <dbReference type="NCBI Taxonomy" id="39491"/>
    <lineage>
        <taxon>Bacteria</taxon>
        <taxon>Bacillati</taxon>
        <taxon>Bacillota</taxon>
        <taxon>Clostridia</taxon>
        <taxon>Lachnospirales</taxon>
        <taxon>Lachnospiraceae</taxon>
        <taxon>Agathobacter</taxon>
    </lineage>
</organism>
<dbReference type="InterPro" id="IPR013498">
    <property type="entry name" value="Topo_IA_Znf"/>
</dbReference>
<evidence type="ECO:0000313" key="4">
    <source>
        <dbReference type="EMBL" id="TYL56164.1"/>
    </source>
</evidence>
<keyword evidence="3" id="KW-0413">Isomerase</keyword>
<dbReference type="EMBL" id="VSTG01000024">
    <property type="protein sequence ID" value="TYL56164.1"/>
    <property type="molecule type" value="Genomic_DNA"/>
</dbReference>
<feature type="coiled-coil region" evidence="1">
    <location>
        <begin position="287"/>
        <end position="342"/>
    </location>
</feature>
<evidence type="ECO:0000313" key="5">
    <source>
        <dbReference type="Proteomes" id="UP000049472"/>
    </source>
</evidence>
<accession>A0A0M6WUR9</accession>
<sequence length="461" mass="53419">MAQRTVALCDGKFIGIESIYTVIDGKQINIPDKLEQLRAKSRNNELFCPCGCGANLVLVAGERNLREQHFRIKEGFDGICQMPVEGINSIDSKIALKCWLEDKLHTDDIESRVPIRTVSESERKYEFTFMSAKKKVALSFCNEYRNLSDDKFTILEQHSNGNSIIYVASGDKSETNGQYPEGLMKIQKRQGYCLLLNVDGADYSKAELTVVYYEKNADGVWEKVNIARDKLSKFDISDSSQIMYHNHSLSDMLKEKQLEFNKHKQAIIYQRELDKIHAEEAWRADEERRKQARIKAEKDRKAELKRREQERIEQEKIAAEKKEQARMERERVEVEKRQKRQEFLKVINSGDCPEDRVLTDEGGRRWVQCEFCGKFALESAFASYGGFGKLNKGKCYECSRNPNINTEVNVSEEKARQKQRYDPNICPECGGRLRLIQGPFGKFMGCEDYPTCKFNRRVRKK</sequence>
<evidence type="ECO:0000313" key="6">
    <source>
        <dbReference type="Proteomes" id="UP000324325"/>
    </source>
</evidence>
<dbReference type="Gene3D" id="3.30.65.10">
    <property type="entry name" value="Bacterial Topoisomerase I, domain 1"/>
    <property type="match status" value="1"/>
</dbReference>
<dbReference type="AlphaFoldDB" id="A0A0M6WUR9"/>
<dbReference type="EMBL" id="CVRQ01000027">
    <property type="protein sequence ID" value="CRL40939.1"/>
    <property type="molecule type" value="Genomic_DNA"/>
</dbReference>